<dbReference type="InterPro" id="IPR007168">
    <property type="entry name" value="Phageshock_PspC_N"/>
</dbReference>
<dbReference type="NCBIfam" id="TIGR02978">
    <property type="entry name" value="phageshock_pspC"/>
    <property type="match status" value="1"/>
</dbReference>
<feature type="transmembrane region" description="Helical" evidence="6">
    <location>
        <begin position="41"/>
        <end position="65"/>
    </location>
</feature>
<feature type="domain" description="Phage shock protein PspC N-terminal" evidence="7">
    <location>
        <begin position="14"/>
        <end position="71"/>
    </location>
</feature>
<dbReference type="Proteomes" id="UP000319148">
    <property type="component" value="Unassembled WGS sequence"/>
</dbReference>
<comment type="subcellular location">
    <subcellularLocation>
        <location evidence="1">Cell membrane</location>
        <topology evidence="1">Single-pass membrane protein</topology>
    </subcellularLocation>
</comment>
<keyword evidence="5 6" id="KW-0472">Membrane</keyword>
<dbReference type="RefSeq" id="WP_139941403.1">
    <property type="nucleotide sequence ID" value="NZ_JBHSYP010000002.1"/>
</dbReference>
<gene>
    <name evidence="8" type="primary">pspC</name>
    <name evidence="8" type="ORF">FIV46_13225</name>
</gene>
<keyword evidence="2" id="KW-1003">Cell membrane</keyword>
<keyword evidence="3 6" id="KW-0812">Transmembrane</keyword>
<organism evidence="8 9">
    <name type="scientific">Emcibacter nanhaiensis</name>
    <dbReference type="NCBI Taxonomy" id="1505037"/>
    <lineage>
        <taxon>Bacteria</taxon>
        <taxon>Pseudomonadati</taxon>
        <taxon>Pseudomonadota</taxon>
        <taxon>Alphaproteobacteria</taxon>
        <taxon>Emcibacterales</taxon>
        <taxon>Emcibacteraceae</taxon>
        <taxon>Emcibacter</taxon>
    </lineage>
</organism>
<evidence type="ECO:0000256" key="2">
    <source>
        <dbReference type="ARBA" id="ARBA00022475"/>
    </source>
</evidence>
<proteinExistence type="predicted"/>
<evidence type="ECO:0000313" key="9">
    <source>
        <dbReference type="Proteomes" id="UP000319148"/>
    </source>
</evidence>
<dbReference type="EMBL" id="VFIY01000015">
    <property type="protein sequence ID" value="TPD59184.1"/>
    <property type="molecule type" value="Genomic_DNA"/>
</dbReference>
<dbReference type="InterPro" id="IPR014320">
    <property type="entry name" value="Phageshock_PspC"/>
</dbReference>
<dbReference type="PANTHER" id="PTHR33885">
    <property type="entry name" value="PHAGE SHOCK PROTEIN C"/>
    <property type="match status" value="1"/>
</dbReference>
<sequence>MSPHPEQHAPKYNKLYLDKKNGKISGVCAGLGDYFGIDPTVIRIISVIAFFFFAGPLVLIAYVLLAWMLDPKPSDLYHDEKEGEFWKNVRVKPRNTIRDVRYKFRDIERRLRAAEAHVTSSEYKLHKEFRDLENN</sequence>
<protein>
    <submittedName>
        <fullName evidence="8">Envelope stress response membrane protein PspC</fullName>
    </submittedName>
</protein>
<keyword evidence="4 6" id="KW-1133">Transmembrane helix</keyword>
<comment type="caution">
    <text evidence="8">The sequence shown here is derived from an EMBL/GenBank/DDBJ whole genome shotgun (WGS) entry which is preliminary data.</text>
</comment>
<dbReference type="OrthoDB" id="7359894at2"/>
<dbReference type="GO" id="GO:0005886">
    <property type="term" value="C:plasma membrane"/>
    <property type="evidence" value="ECO:0007669"/>
    <property type="project" value="UniProtKB-SubCell"/>
</dbReference>
<evidence type="ECO:0000313" key="8">
    <source>
        <dbReference type="EMBL" id="TPD59184.1"/>
    </source>
</evidence>
<dbReference type="InterPro" id="IPR052027">
    <property type="entry name" value="PspC"/>
</dbReference>
<accession>A0A501PGU9</accession>
<evidence type="ECO:0000256" key="4">
    <source>
        <dbReference type="ARBA" id="ARBA00022989"/>
    </source>
</evidence>
<name>A0A501PGU9_9PROT</name>
<dbReference type="PANTHER" id="PTHR33885:SF3">
    <property type="entry name" value="PHAGE SHOCK PROTEIN C"/>
    <property type="match status" value="1"/>
</dbReference>
<evidence type="ECO:0000259" key="7">
    <source>
        <dbReference type="Pfam" id="PF04024"/>
    </source>
</evidence>
<dbReference type="Pfam" id="PF04024">
    <property type="entry name" value="PspC"/>
    <property type="match status" value="1"/>
</dbReference>
<evidence type="ECO:0000256" key="5">
    <source>
        <dbReference type="ARBA" id="ARBA00023136"/>
    </source>
</evidence>
<evidence type="ECO:0000256" key="6">
    <source>
        <dbReference type="SAM" id="Phobius"/>
    </source>
</evidence>
<dbReference type="AlphaFoldDB" id="A0A501PGU9"/>
<reference evidence="9" key="1">
    <citation type="submission" date="2019-06" db="EMBL/GenBank/DDBJ databases">
        <title>The complete genome of Emcibacter congregatus ZYLT.</title>
        <authorList>
            <person name="Zhao Z."/>
        </authorList>
    </citation>
    <scope>NUCLEOTIDE SEQUENCE [LARGE SCALE GENOMIC DNA]</scope>
    <source>
        <strain evidence="9">MCCC 1A06723</strain>
    </source>
</reference>
<evidence type="ECO:0000256" key="1">
    <source>
        <dbReference type="ARBA" id="ARBA00004162"/>
    </source>
</evidence>
<keyword evidence="9" id="KW-1185">Reference proteome</keyword>
<evidence type="ECO:0000256" key="3">
    <source>
        <dbReference type="ARBA" id="ARBA00022692"/>
    </source>
</evidence>